<name>A0ABQ1QHD1_9RHOB</name>
<feature type="transmembrane region" description="Helical" evidence="1">
    <location>
        <begin position="41"/>
        <end position="63"/>
    </location>
</feature>
<keyword evidence="3" id="KW-1185">Reference proteome</keyword>
<feature type="transmembrane region" description="Helical" evidence="1">
    <location>
        <begin position="6"/>
        <end position="29"/>
    </location>
</feature>
<dbReference type="Pfam" id="PF12966">
    <property type="entry name" value="AtpR"/>
    <property type="match status" value="1"/>
</dbReference>
<protein>
    <recommendedName>
        <fullName evidence="4">ATP synthase subunit I</fullName>
    </recommendedName>
</protein>
<dbReference type="EMBL" id="BMGI01000001">
    <property type="protein sequence ID" value="GGD27810.1"/>
    <property type="molecule type" value="Genomic_DNA"/>
</dbReference>
<keyword evidence="1" id="KW-1133">Transmembrane helix</keyword>
<proteinExistence type="predicted"/>
<gene>
    <name evidence="2" type="ORF">GCM10011358_10050</name>
</gene>
<evidence type="ECO:0000313" key="2">
    <source>
        <dbReference type="EMBL" id="GGD27810.1"/>
    </source>
</evidence>
<reference evidence="3" key="1">
    <citation type="journal article" date="2019" name="Int. J. Syst. Evol. Microbiol.">
        <title>The Global Catalogue of Microorganisms (GCM) 10K type strain sequencing project: providing services to taxonomists for standard genome sequencing and annotation.</title>
        <authorList>
            <consortium name="The Broad Institute Genomics Platform"/>
            <consortium name="The Broad Institute Genome Sequencing Center for Infectious Disease"/>
            <person name="Wu L."/>
            <person name="Ma J."/>
        </authorList>
    </citation>
    <scope>NUCLEOTIDE SEQUENCE [LARGE SCALE GENOMIC DNA]</scope>
    <source>
        <strain evidence="3">CGMCC 1.12922</strain>
    </source>
</reference>
<accession>A0ABQ1QHD1</accession>
<keyword evidence="1" id="KW-0472">Membrane</keyword>
<dbReference type="InterPro" id="IPR017581">
    <property type="entry name" value="AtpR-like"/>
</dbReference>
<keyword evidence="1" id="KW-0812">Transmembrane</keyword>
<feature type="transmembrane region" description="Helical" evidence="1">
    <location>
        <begin position="69"/>
        <end position="86"/>
    </location>
</feature>
<dbReference type="Proteomes" id="UP000617355">
    <property type="component" value="Unassembled WGS sequence"/>
</dbReference>
<sequence length="101" mass="10141">MNLPVSTLVVVAALAGGLVGAVYLGLLWVAVRHLPQDRGGVLVFIGLTLARMALLLGTLAAAAALGVPATGLVAGLAGFIVVRLAATRWLGRATRGGGTWT</sequence>
<comment type="caution">
    <text evidence="2">The sequence shown here is derived from an EMBL/GenBank/DDBJ whole genome shotgun (WGS) entry which is preliminary data.</text>
</comment>
<evidence type="ECO:0000256" key="1">
    <source>
        <dbReference type="SAM" id="Phobius"/>
    </source>
</evidence>
<evidence type="ECO:0000313" key="3">
    <source>
        <dbReference type="Proteomes" id="UP000617355"/>
    </source>
</evidence>
<evidence type="ECO:0008006" key="4">
    <source>
        <dbReference type="Google" id="ProtNLM"/>
    </source>
</evidence>
<dbReference type="RefSeq" id="WP_188526497.1">
    <property type="nucleotide sequence ID" value="NZ_BMGI01000001.1"/>
</dbReference>
<organism evidence="2 3">
    <name type="scientific">Sinisalibacter lacisalsi</name>
    <dbReference type="NCBI Taxonomy" id="1526570"/>
    <lineage>
        <taxon>Bacteria</taxon>
        <taxon>Pseudomonadati</taxon>
        <taxon>Pseudomonadota</taxon>
        <taxon>Alphaproteobacteria</taxon>
        <taxon>Rhodobacterales</taxon>
        <taxon>Roseobacteraceae</taxon>
        <taxon>Sinisalibacter</taxon>
    </lineage>
</organism>